<keyword evidence="8" id="KW-0812">Transmembrane</keyword>
<evidence type="ECO:0000256" key="1">
    <source>
        <dbReference type="ARBA" id="ARBA00004370"/>
    </source>
</evidence>
<dbReference type="GO" id="GO:0015078">
    <property type="term" value="F:proton transmembrane transporter activity"/>
    <property type="evidence" value="ECO:0007669"/>
    <property type="project" value="InterPro"/>
</dbReference>
<dbReference type="InterPro" id="IPR008688">
    <property type="entry name" value="ATP_synth_Bsub_B/MI25"/>
</dbReference>
<evidence type="ECO:0000256" key="4">
    <source>
        <dbReference type="ARBA" id="ARBA00022781"/>
    </source>
</evidence>
<comment type="caution">
    <text evidence="9">The sequence shown here is derived from an EMBL/GenBank/DDBJ whole genome shotgun (WGS) entry which is preliminary data.</text>
</comment>
<dbReference type="GO" id="GO:0015986">
    <property type="term" value="P:proton motive force-driven ATP synthesis"/>
    <property type="evidence" value="ECO:0007669"/>
    <property type="project" value="InterPro"/>
</dbReference>
<accession>A0A328A652</accession>
<keyword evidence="6 8" id="KW-0472">Membrane</keyword>
<keyword evidence="4" id="KW-0375">Hydrogen ion transport</keyword>
<protein>
    <submittedName>
        <fullName evidence="9">Uncharacterized protein</fullName>
    </submittedName>
</protein>
<proteinExistence type="predicted"/>
<evidence type="ECO:0000313" key="10">
    <source>
        <dbReference type="Proteomes" id="UP000249579"/>
    </source>
</evidence>
<sequence>MVVLHMETFWLIIFYIFLFLIAIKIGLSIRRMMDNHIKKTDNRFELEALKKKELEKRIEVLEQQLAEKKSNH</sequence>
<gene>
    <name evidence="9" type="ORF">BHX94_00520</name>
</gene>
<dbReference type="RefSeq" id="WP_111744562.1">
    <property type="nucleotide sequence ID" value="NZ_CP079981.1"/>
</dbReference>
<keyword evidence="5" id="KW-0406">Ion transport</keyword>
<dbReference type="GO" id="GO:0045259">
    <property type="term" value="C:proton-transporting ATP synthase complex"/>
    <property type="evidence" value="ECO:0007669"/>
    <property type="project" value="UniProtKB-KW"/>
</dbReference>
<keyword evidence="7" id="KW-0175">Coiled coil</keyword>
<comment type="subcellular location">
    <subcellularLocation>
        <location evidence="1">Membrane</location>
    </subcellularLocation>
</comment>
<dbReference type="AlphaFoldDB" id="A0A328A652"/>
<evidence type="ECO:0000256" key="2">
    <source>
        <dbReference type="ARBA" id="ARBA00022448"/>
    </source>
</evidence>
<feature type="transmembrane region" description="Helical" evidence="8">
    <location>
        <begin position="12"/>
        <end position="29"/>
    </location>
</feature>
<feature type="coiled-coil region" evidence="7">
    <location>
        <begin position="44"/>
        <end position="71"/>
    </location>
</feature>
<dbReference type="Proteomes" id="UP000249579">
    <property type="component" value="Unassembled WGS sequence"/>
</dbReference>
<organism evidence="9 10">
    <name type="scientific">Macrococcoides bohemicum</name>
    <dbReference type="NCBI Taxonomy" id="1903056"/>
    <lineage>
        <taxon>Bacteria</taxon>
        <taxon>Bacillati</taxon>
        <taxon>Bacillota</taxon>
        <taxon>Bacilli</taxon>
        <taxon>Bacillales</taxon>
        <taxon>Staphylococcaceae</taxon>
        <taxon>Macrococcoides</taxon>
    </lineage>
</organism>
<evidence type="ECO:0000256" key="6">
    <source>
        <dbReference type="ARBA" id="ARBA00023136"/>
    </source>
</evidence>
<evidence type="ECO:0000313" key="9">
    <source>
        <dbReference type="EMBL" id="RAK49981.1"/>
    </source>
</evidence>
<keyword evidence="8" id="KW-1133">Transmembrane helix</keyword>
<keyword evidence="2" id="KW-0813">Transport</keyword>
<dbReference type="EMBL" id="PZJG01000001">
    <property type="protein sequence ID" value="RAK49981.1"/>
    <property type="molecule type" value="Genomic_DNA"/>
</dbReference>
<evidence type="ECO:0000256" key="5">
    <source>
        <dbReference type="ARBA" id="ARBA00023065"/>
    </source>
</evidence>
<keyword evidence="3" id="KW-0138">CF(0)</keyword>
<name>A0A328A652_9STAP</name>
<reference evidence="9 10" key="1">
    <citation type="journal article" date="2018" name="Front. Microbiol.">
        <title>Description and Comparative Genomics of Macrococcus caseolyticus subsp. hominis subsp. nov., Macrococcus goetzii sp. nov., Macrococcus epidermidis sp. nov., and Macrococcus bohemicus sp. nov., Novel Macrococci From Human Clinical Material With Virulence Potential and Suspected Uptake of Foreign DNA by Natural Transformation.</title>
        <authorList>
            <person name="Maslanova I."/>
            <person name="Wertheimer Z."/>
            <person name="Sedlacek I."/>
            <person name="Svec P."/>
            <person name="Indrakova A."/>
            <person name="Kovarovic V."/>
            <person name="Schumann P."/>
            <person name="Sproer C."/>
            <person name="Kralova S."/>
            <person name="Sedo O."/>
            <person name="Kristofova L."/>
            <person name="Vrbovska V."/>
            <person name="Fuzik T."/>
            <person name="Petras P."/>
            <person name="Zdrahal Z."/>
            <person name="Ruzickova V."/>
            <person name="Doskar J."/>
            <person name="Pantucek R."/>
        </authorList>
    </citation>
    <scope>NUCLEOTIDE SEQUENCE [LARGE SCALE GENOMIC DNA]</scope>
    <source>
        <strain evidence="9 10">03/115</strain>
    </source>
</reference>
<evidence type="ECO:0000256" key="7">
    <source>
        <dbReference type="SAM" id="Coils"/>
    </source>
</evidence>
<dbReference type="Pfam" id="PF05405">
    <property type="entry name" value="Mt_ATP-synt_B"/>
    <property type="match status" value="1"/>
</dbReference>
<evidence type="ECO:0000256" key="3">
    <source>
        <dbReference type="ARBA" id="ARBA00022547"/>
    </source>
</evidence>
<evidence type="ECO:0000256" key="8">
    <source>
        <dbReference type="SAM" id="Phobius"/>
    </source>
</evidence>